<dbReference type="EMBL" id="JAAMPC010000011">
    <property type="protein sequence ID" value="KAG2280344.1"/>
    <property type="molecule type" value="Genomic_DNA"/>
</dbReference>
<name>A0A8X7R878_BRACI</name>
<accession>A0A8X7R878</accession>
<feature type="region of interest" description="Disordered" evidence="1">
    <location>
        <begin position="90"/>
        <end position="134"/>
    </location>
</feature>
<organism evidence="2 3">
    <name type="scientific">Brassica carinata</name>
    <name type="common">Ethiopian mustard</name>
    <name type="synonym">Abyssinian cabbage</name>
    <dbReference type="NCBI Taxonomy" id="52824"/>
    <lineage>
        <taxon>Eukaryota</taxon>
        <taxon>Viridiplantae</taxon>
        <taxon>Streptophyta</taxon>
        <taxon>Embryophyta</taxon>
        <taxon>Tracheophyta</taxon>
        <taxon>Spermatophyta</taxon>
        <taxon>Magnoliopsida</taxon>
        <taxon>eudicotyledons</taxon>
        <taxon>Gunneridae</taxon>
        <taxon>Pentapetalae</taxon>
        <taxon>rosids</taxon>
        <taxon>malvids</taxon>
        <taxon>Brassicales</taxon>
        <taxon>Brassicaceae</taxon>
        <taxon>Brassiceae</taxon>
        <taxon>Brassica</taxon>
    </lineage>
</organism>
<reference evidence="2 3" key="1">
    <citation type="submission" date="2020-02" db="EMBL/GenBank/DDBJ databases">
        <authorList>
            <person name="Ma Q."/>
            <person name="Huang Y."/>
            <person name="Song X."/>
            <person name="Pei D."/>
        </authorList>
    </citation>
    <scope>NUCLEOTIDE SEQUENCE [LARGE SCALE GENOMIC DNA]</scope>
    <source>
        <strain evidence="2">Sxm20200214</strain>
        <tissue evidence="2">Leaf</tissue>
    </source>
</reference>
<evidence type="ECO:0000313" key="2">
    <source>
        <dbReference type="EMBL" id="KAG2280344.1"/>
    </source>
</evidence>
<evidence type="ECO:0000256" key="1">
    <source>
        <dbReference type="SAM" id="MobiDB-lite"/>
    </source>
</evidence>
<proteinExistence type="predicted"/>
<feature type="compositionally biased region" description="Basic residues" evidence="1">
    <location>
        <begin position="121"/>
        <end position="130"/>
    </location>
</feature>
<evidence type="ECO:0000313" key="3">
    <source>
        <dbReference type="Proteomes" id="UP000886595"/>
    </source>
</evidence>
<dbReference type="AlphaFoldDB" id="A0A8X7R878"/>
<comment type="caution">
    <text evidence="2">The sequence shown here is derived from an EMBL/GenBank/DDBJ whole genome shotgun (WGS) entry which is preliminary data.</text>
</comment>
<keyword evidence="3" id="KW-1185">Reference proteome</keyword>
<sequence>MIENDEEDELQSLKRVIAEQNRVQQESEIKFHQMKQPLNQELEKSQLLERHLTENYKKSPKINWGLGYRGSTSQDCDEAGGIRFIKAEVKSDDKPKAEEKSGSVTKTKENQNRACGNRGLFSRKRGHHGSSSHMVDRNEEIKFVKPSVPAVSVLLLSEGMTVTFVVRLDIVLLYVILRETRLNELGGWTFVMWNLEGMDMYG</sequence>
<dbReference type="OrthoDB" id="1110994at2759"/>
<dbReference type="Proteomes" id="UP000886595">
    <property type="component" value="Unassembled WGS sequence"/>
</dbReference>
<gene>
    <name evidence="2" type="ORF">Bca52824_051564</name>
</gene>
<protein>
    <submittedName>
        <fullName evidence="2">Uncharacterized protein</fullName>
    </submittedName>
</protein>
<feature type="compositionally biased region" description="Basic and acidic residues" evidence="1">
    <location>
        <begin position="90"/>
        <end position="111"/>
    </location>
</feature>